<dbReference type="InterPro" id="IPR036890">
    <property type="entry name" value="HATPase_C_sf"/>
</dbReference>
<keyword evidence="10" id="KW-0472">Membrane</keyword>
<keyword evidence="4" id="KW-1003">Cell membrane</keyword>
<dbReference type="CDD" id="cd00075">
    <property type="entry name" value="HATPase"/>
    <property type="match status" value="1"/>
</dbReference>
<evidence type="ECO:0000256" key="8">
    <source>
        <dbReference type="ARBA" id="ARBA00022777"/>
    </source>
</evidence>
<dbReference type="InterPro" id="IPR003661">
    <property type="entry name" value="HisK_dim/P_dom"/>
</dbReference>
<name>A0A518GE83_9BACT</name>
<dbReference type="PRINTS" id="PR00344">
    <property type="entry name" value="BCTRLSENSOR"/>
</dbReference>
<dbReference type="InterPro" id="IPR036097">
    <property type="entry name" value="HisK_dim/P_sf"/>
</dbReference>
<feature type="transmembrane region" description="Helical" evidence="10">
    <location>
        <begin position="20"/>
        <end position="45"/>
    </location>
</feature>
<organism evidence="12 13">
    <name type="scientific">Aureliella helgolandensis</name>
    <dbReference type="NCBI Taxonomy" id="2527968"/>
    <lineage>
        <taxon>Bacteria</taxon>
        <taxon>Pseudomonadati</taxon>
        <taxon>Planctomycetota</taxon>
        <taxon>Planctomycetia</taxon>
        <taxon>Pirellulales</taxon>
        <taxon>Pirellulaceae</taxon>
        <taxon>Aureliella</taxon>
    </lineage>
</organism>
<evidence type="ECO:0000256" key="7">
    <source>
        <dbReference type="ARBA" id="ARBA00022741"/>
    </source>
</evidence>
<dbReference type="Gene3D" id="1.10.287.130">
    <property type="match status" value="1"/>
</dbReference>
<dbReference type="GO" id="GO:0000155">
    <property type="term" value="F:phosphorelay sensor kinase activity"/>
    <property type="evidence" value="ECO:0007669"/>
    <property type="project" value="InterPro"/>
</dbReference>
<evidence type="ECO:0000256" key="6">
    <source>
        <dbReference type="ARBA" id="ARBA00022679"/>
    </source>
</evidence>
<evidence type="ECO:0000256" key="9">
    <source>
        <dbReference type="ARBA" id="ARBA00022840"/>
    </source>
</evidence>
<dbReference type="Gene3D" id="3.30.565.10">
    <property type="entry name" value="Histidine kinase-like ATPase, C-terminal domain"/>
    <property type="match status" value="1"/>
</dbReference>
<dbReference type="PANTHER" id="PTHR44936:SF10">
    <property type="entry name" value="SENSOR PROTEIN RSTB"/>
    <property type="match status" value="1"/>
</dbReference>
<dbReference type="EMBL" id="CP036298">
    <property type="protein sequence ID" value="QDV26870.1"/>
    <property type="molecule type" value="Genomic_DNA"/>
</dbReference>
<evidence type="ECO:0000256" key="3">
    <source>
        <dbReference type="ARBA" id="ARBA00012438"/>
    </source>
</evidence>
<dbReference type="InterPro" id="IPR003594">
    <property type="entry name" value="HATPase_dom"/>
</dbReference>
<feature type="transmembrane region" description="Helical" evidence="10">
    <location>
        <begin position="182"/>
        <end position="202"/>
    </location>
</feature>
<comment type="catalytic activity">
    <reaction evidence="1">
        <text>ATP + protein L-histidine = ADP + protein N-phospho-L-histidine.</text>
        <dbReference type="EC" id="2.7.13.3"/>
    </reaction>
</comment>
<dbReference type="Pfam" id="PF02518">
    <property type="entry name" value="HATPase_c"/>
    <property type="match status" value="1"/>
</dbReference>
<dbReference type="InterPro" id="IPR005467">
    <property type="entry name" value="His_kinase_dom"/>
</dbReference>
<feature type="transmembrane region" description="Helical" evidence="10">
    <location>
        <begin position="52"/>
        <end position="71"/>
    </location>
</feature>
<evidence type="ECO:0000256" key="1">
    <source>
        <dbReference type="ARBA" id="ARBA00000085"/>
    </source>
</evidence>
<keyword evidence="10" id="KW-0812">Transmembrane</keyword>
<gene>
    <name evidence="12" type="primary">regB</name>
    <name evidence="12" type="ORF">Q31a_52490</name>
</gene>
<keyword evidence="13" id="KW-1185">Reference proteome</keyword>
<dbReference type="GO" id="GO:0005524">
    <property type="term" value="F:ATP binding"/>
    <property type="evidence" value="ECO:0007669"/>
    <property type="project" value="UniProtKB-KW"/>
</dbReference>
<keyword evidence="9" id="KW-0067">ATP-binding</keyword>
<keyword evidence="6 12" id="KW-0808">Transferase</keyword>
<sequence length="446" mass="48245">MGLSPLIRPHVHAHPTLDTAIWYLHLRWVAVAGQLLTMLAVAWGLKIQLPNWELLGLIGITAISNVAYAFWLSHLHRGGLEYGERLPTDQVVSSLMLVDILVLSGMLYHSAGLANPFALFYFVNVAVAGAILTPAWAWGIWGATVACVTLLLIHTLPLAELSNVNQLAASDPTAPIWTIPKLGFLVSFATCSGVITYFITILTGELRQREQALQEAEGARVRNRQLEALATLAAGAGHELANPLSTIAVVAKELSRALEKQNAPEAVLTDVALIRSELDRCRQILDRMTSTAGEAAGEQLQSVTIDTFLCETTVGLREPGRVQIKIDEQVKTLTNLLPVQAAAQAVRNVIQNALDASQPGAEVAVSATRHQSHWKILVVDRGDGMPADVMARIGEPFFTTKEPGRGMGLGLYLTQNVLRRLNGSLDFESKPGHGTTATVILPTQRN</sequence>
<dbReference type="Proteomes" id="UP000318017">
    <property type="component" value="Chromosome"/>
</dbReference>
<comment type="subcellular location">
    <subcellularLocation>
        <location evidence="2">Cell membrane</location>
        <topology evidence="2">Multi-pass membrane protein</topology>
    </subcellularLocation>
</comment>
<protein>
    <recommendedName>
        <fullName evidence="3">histidine kinase</fullName>
        <ecNumber evidence="3">2.7.13.3</ecNumber>
    </recommendedName>
</protein>
<dbReference type="EC" id="2.7.13.3" evidence="3"/>
<dbReference type="GO" id="GO:0005886">
    <property type="term" value="C:plasma membrane"/>
    <property type="evidence" value="ECO:0007669"/>
    <property type="project" value="UniProtKB-SubCell"/>
</dbReference>
<dbReference type="AlphaFoldDB" id="A0A518GE83"/>
<feature type="transmembrane region" description="Helical" evidence="10">
    <location>
        <begin position="91"/>
        <end position="108"/>
    </location>
</feature>
<dbReference type="PANTHER" id="PTHR44936">
    <property type="entry name" value="SENSOR PROTEIN CREC"/>
    <property type="match status" value="1"/>
</dbReference>
<keyword evidence="7" id="KW-0547">Nucleotide-binding</keyword>
<evidence type="ECO:0000313" key="13">
    <source>
        <dbReference type="Proteomes" id="UP000318017"/>
    </source>
</evidence>
<dbReference type="SMART" id="SM00387">
    <property type="entry name" value="HATPase_c"/>
    <property type="match status" value="1"/>
</dbReference>
<evidence type="ECO:0000256" key="2">
    <source>
        <dbReference type="ARBA" id="ARBA00004651"/>
    </source>
</evidence>
<accession>A0A518GE83</accession>
<feature type="transmembrane region" description="Helical" evidence="10">
    <location>
        <begin position="120"/>
        <end position="153"/>
    </location>
</feature>
<dbReference type="SMART" id="SM00388">
    <property type="entry name" value="HisKA"/>
    <property type="match status" value="1"/>
</dbReference>
<dbReference type="InterPro" id="IPR004358">
    <property type="entry name" value="Sig_transdc_His_kin-like_C"/>
</dbReference>
<dbReference type="RefSeq" id="WP_145083382.1">
    <property type="nucleotide sequence ID" value="NZ_CP036298.1"/>
</dbReference>
<evidence type="ECO:0000313" key="12">
    <source>
        <dbReference type="EMBL" id="QDV26870.1"/>
    </source>
</evidence>
<evidence type="ECO:0000259" key="11">
    <source>
        <dbReference type="PROSITE" id="PS50109"/>
    </source>
</evidence>
<evidence type="ECO:0000256" key="5">
    <source>
        <dbReference type="ARBA" id="ARBA00022553"/>
    </source>
</evidence>
<dbReference type="SUPFAM" id="SSF47384">
    <property type="entry name" value="Homodimeric domain of signal transducing histidine kinase"/>
    <property type="match status" value="1"/>
</dbReference>
<evidence type="ECO:0000256" key="4">
    <source>
        <dbReference type="ARBA" id="ARBA00022475"/>
    </source>
</evidence>
<dbReference type="KEGG" id="ahel:Q31a_52490"/>
<keyword evidence="8 12" id="KW-0418">Kinase</keyword>
<keyword evidence="10" id="KW-1133">Transmembrane helix</keyword>
<dbReference type="InterPro" id="IPR050980">
    <property type="entry name" value="2C_sensor_his_kinase"/>
</dbReference>
<keyword evidence="5" id="KW-0597">Phosphoprotein</keyword>
<proteinExistence type="predicted"/>
<feature type="domain" description="Histidine kinase" evidence="11">
    <location>
        <begin position="235"/>
        <end position="445"/>
    </location>
</feature>
<evidence type="ECO:0000256" key="10">
    <source>
        <dbReference type="SAM" id="Phobius"/>
    </source>
</evidence>
<reference evidence="12 13" key="1">
    <citation type="submission" date="2019-02" db="EMBL/GenBank/DDBJ databases">
        <title>Deep-cultivation of Planctomycetes and their phenomic and genomic characterization uncovers novel biology.</title>
        <authorList>
            <person name="Wiegand S."/>
            <person name="Jogler M."/>
            <person name="Boedeker C."/>
            <person name="Pinto D."/>
            <person name="Vollmers J."/>
            <person name="Rivas-Marin E."/>
            <person name="Kohn T."/>
            <person name="Peeters S.H."/>
            <person name="Heuer A."/>
            <person name="Rast P."/>
            <person name="Oberbeckmann S."/>
            <person name="Bunk B."/>
            <person name="Jeske O."/>
            <person name="Meyerdierks A."/>
            <person name="Storesund J.E."/>
            <person name="Kallscheuer N."/>
            <person name="Luecker S."/>
            <person name="Lage O.M."/>
            <person name="Pohl T."/>
            <person name="Merkel B.J."/>
            <person name="Hornburger P."/>
            <person name="Mueller R.-W."/>
            <person name="Bruemmer F."/>
            <person name="Labrenz M."/>
            <person name="Spormann A.M."/>
            <person name="Op den Camp H."/>
            <person name="Overmann J."/>
            <person name="Amann R."/>
            <person name="Jetten M.S.M."/>
            <person name="Mascher T."/>
            <person name="Medema M.H."/>
            <person name="Devos D.P."/>
            <person name="Kaster A.-K."/>
            <person name="Ovreas L."/>
            <person name="Rohde M."/>
            <person name="Galperin M.Y."/>
            <person name="Jogler C."/>
        </authorList>
    </citation>
    <scope>NUCLEOTIDE SEQUENCE [LARGE SCALE GENOMIC DNA]</scope>
    <source>
        <strain evidence="12 13">Q31a</strain>
    </source>
</reference>
<dbReference type="OrthoDB" id="9785252at2"/>
<dbReference type="SUPFAM" id="SSF55874">
    <property type="entry name" value="ATPase domain of HSP90 chaperone/DNA topoisomerase II/histidine kinase"/>
    <property type="match status" value="1"/>
</dbReference>
<dbReference type="PROSITE" id="PS50109">
    <property type="entry name" value="HIS_KIN"/>
    <property type="match status" value="1"/>
</dbReference>